<dbReference type="Proteomes" id="UP000265618">
    <property type="component" value="Unassembled WGS sequence"/>
</dbReference>
<keyword evidence="3" id="KW-1185">Reference proteome</keyword>
<feature type="compositionally biased region" description="Basic and acidic residues" evidence="1">
    <location>
        <begin position="226"/>
        <end position="238"/>
    </location>
</feature>
<feature type="compositionally biased region" description="Basic residues" evidence="1">
    <location>
        <begin position="206"/>
        <end position="223"/>
    </location>
</feature>
<dbReference type="AlphaFoldDB" id="A0A9K3CP75"/>
<feature type="compositionally biased region" description="Basic and acidic residues" evidence="1">
    <location>
        <begin position="195"/>
        <end position="205"/>
    </location>
</feature>
<evidence type="ECO:0000256" key="1">
    <source>
        <dbReference type="SAM" id="MobiDB-lite"/>
    </source>
</evidence>
<protein>
    <submittedName>
        <fullName evidence="2">Uncharacterized protein</fullName>
    </submittedName>
</protein>
<feature type="compositionally biased region" description="Polar residues" evidence="1">
    <location>
        <begin position="1"/>
        <end position="17"/>
    </location>
</feature>
<feature type="region of interest" description="Disordered" evidence="1">
    <location>
        <begin position="60"/>
        <end position="93"/>
    </location>
</feature>
<proteinExistence type="predicted"/>
<gene>
    <name evidence="2" type="ORF">KIPB_001599</name>
</gene>
<feature type="region of interest" description="Disordered" evidence="1">
    <location>
        <begin position="192"/>
        <end position="238"/>
    </location>
</feature>
<reference evidence="2 3" key="1">
    <citation type="journal article" date="2018" name="PLoS ONE">
        <title>The draft genome of Kipferlia bialata reveals reductive genome evolution in fornicate parasites.</title>
        <authorList>
            <person name="Tanifuji G."/>
            <person name="Takabayashi S."/>
            <person name="Kume K."/>
            <person name="Takagi M."/>
            <person name="Nakayama T."/>
            <person name="Kamikawa R."/>
            <person name="Inagaki Y."/>
            <person name="Hashimoto T."/>
        </authorList>
    </citation>
    <scope>NUCLEOTIDE SEQUENCE [LARGE SCALE GENOMIC DNA]</scope>
    <source>
        <strain evidence="2">NY0173</strain>
    </source>
</reference>
<name>A0A9K3CP75_9EUKA</name>
<feature type="region of interest" description="Disordered" evidence="1">
    <location>
        <begin position="1"/>
        <end position="23"/>
    </location>
</feature>
<organism evidence="2 3">
    <name type="scientific">Kipferlia bialata</name>
    <dbReference type="NCBI Taxonomy" id="797122"/>
    <lineage>
        <taxon>Eukaryota</taxon>
        <taxon>Metamonada</taxon>
        <taxon>Carpediemonas-like organisms</taxon>
        <taxon>Kipferlia</taxon>
    </lineage>
</organism>
<evidence type="ECO:0000313" key="3">
    <source>
        <dbReference type="Proteomes" id="UP000265618"/>
    </source>
</evidence>
<dbReference type="EMBL" id="BDIP01000234">
    <property type="protein sequence ID" value="GIQ80754.1"/>
    <property type="molecule type" value="Genomic_DNA"/>
</dbReference>
<comment type="caution">
    <text evidence="2">The sequence shown here is derived from an EMBL/GenBank/DDBJ whole genome shotgun (WGS) entry which is preliminary data.</text>
</comment>
<sequence length="238" mass="25290">MQQGAMSTSGCSQSQAKEWSIVGDGDGEGAPLLTSKKDAVVFGNRAHVLTDDEHYTFHFLGGEGSGAEATLTEGDSESEREGPEGEDSTPGRYRGEWHILNIAPEKLFHTGRPAEAMLNCNFRVGPYMMAVGPYAEPEAPEVAPQLAGYDMGAGEWVSFGPLPKVVETTRACVVAGVVVMDTEEGLYLADIVEGDDTKADGETKGAKKGKKSKKSGKGPKKSKGGAVREGERPAKRRQ</sequence>
<evidence type="ECO:0000313" key="2">
    <source>
        <dbReference type="EMBL" id="GIQ80754.1"/>
    </source>
</evidence>
<accession>A0A9K3CP75</accession>